<dbReference type="GO" id="GO:0051304">
    <property type="term" value="P:chromosome separation"/>
    <property type="evidence" value="ECO:0007669"/>
    <property type="project" value="InterPro"/>
</dbReference>
<evidence type="ECO:0000256" key="3">
    <source>
        <dbReference type="ARBA" id="ARBA00022829"/>
    </source>
</evidence>
<dbReference type="RefSeq" id="WP_012843820.1">
    <property type="nucleotide sequence ID" value="NC_013501.1"/>
</dbReference>
<evidence type="ECO:0000256" key="2">
    <source>
        <dbReference type="ARBA" id="ARBA00022618"/>
    </source>
</evidence>
<dbReference type="KEGG" id="rmr:Rmar_1318"/>
<dbReference type="Proteomes" id="UP000002221">
    <property type="component" value="Chromosome"/>
</dbReference>
<dbReference type="OrthoDB" id="9806226at2"/>
<evidence type="ECO:0000313" key="6">
    <source>
        <dbReference type="Proteomes" id="UP000002221"/>
    </source>
</evidence>
<organism evidence="5 6">
    <name type="scientific">Rhodothermus marinus (strain ATCC 43812 / DSM 4252 / R-10)</name>
    <name type="common">Rhodothermus obamensis</name>
    <dbReference type="NCBI Taxonomy" id="518766"/>
    <lineage>
        <taxon>Bacteria</taxon>
        <taxon>Pseudomonadati</taxon>
        <taxon>Rhodothermota</taxon>
        <taxon>Rhodothermia</taxon>
        <taxon>Rhodothermales</taxon>
        <taxon>Rhodothermaceae</taxon>
        <taxon>Rhodothermus</taxon>
    </lineage>
</organism>
<keyword evidence="1" id="KW-0963">Cytoplasm</keyword>
<dbReference type="Pfam" id="PF04079">
    <property type="entry name" value="SMC_ScpB"/>
    <property type="match status" value="1"/>
</dbReference>
<keyword evidence="6" id="KW-1185">Reference proteome</keyword>
<dbReference type="HOGENOM" id="CLU_045647_5_3_10"/>
<dbReference type="PIRSF" id="PIRSF019345">
    <property type="entry name" value="ScpB"/>
    <property type="match status" value="1"/>
</dbReference>
<gene>
    <name evidence="5" type="ordered locus">Rmar_1318</name>
</gene>
<dbReference type="Gene3D" id="1.10.10.10">
    <property type="entry name" value="Winged helix-like DNA-binding domain superfamily/Winged helix DNA-binding domain"/>
    <property type="match status" value="2"/>
</dbReference>
<evidence type="ECO:0000256" key="4">
    <source>
        <dbReference type="ARBA" id="ARBA00023306"/>
    </source>
</evidence>
<sequence length="211" mass="24028">MSQPERNGMAATPLMQGIEALLFVADAPLSAEELAALWERAYGTRPEAGEIEQAIAALNDVYEKTGRIFRIYRWGGGFRLATMASVSPLLQCYKQQEIKLSQTLLETLAIIAYRQPITKPEIDHIRGVNSDYAIRRLQELELIEIKGRSDTVGRPLLYGTTRRFLEHFGLNSLDDLPELPELQQLLENPEIQREHLRLLYPLEPEQDEPSE</sequence>
<dbReference type="STRING" id="518766.Rmar_1318"/>
<dbReference type="InterPro" id="IPR005234">
    <property type="entry name" value="ScpB_csome_segregation"/>
</dbReference>
<dbReference type="NCBIfam" id="TIGR00281">
    <property type="entry name" value="SMC-Scp complex subunit ScpB"/>
    <property type="match status" value="1"/>
</dbReference>
<protein>
    <submittedName>
        <fullName evidence="5">Chromosome segregation and condensation protein, ScpB</fullName>
    </submittedName>
</protein>
<dbReference type="PANTHER" id="PTHR34298">
    <property type="entry name" value="SEGREGATION AND CONDENSATION PROTEIN B"/>
    <property type="match status" value="1"/>
</dbReference>
<dbReference type="InterPro" id="IPR036388">
    <property type="entry name" value="WH-like_DNA-bd_sf"/>
</dbReference>
<dbReference type="eggNOG" id="COG1386">
    <property type="taxonomic scope" value="Bacteria"/>
</dbReference>
<dbReference type="SUPFAM" id="SSF46785">
    <property type="entry name" value="Winged helix' DNA-binding domain"/>
    <property type="match status" value="2"/>
</dbReference>
<evidence type="ECO:0000256" key="1">
    <source>
        <dbReference type="ARBA" id="ARBA00022490"/>
    </source>
</evidence>
<evidence type="ECO:0000313" key="5">
    <source>
        <dbReference type="EMBL" id="ACY48208.1"/>
    </source>
</evidence>
<dbReference type="AlphaFoldDB" id="D0MIA0"/>
<proteinExistence type="predicted"/>
<keyword evidence="2" id="KW-0132">Cell division</keyword>
<reference evidence="5 6" key="1">
    <citation type="journal article" date="2009" name="Stand. Genomic Sci.">
        <title>Complete genome sequence of Rhodothermus marinus type strain (R-10).</title>
        <authorList>
            <person name="Nolan M."/>
            <person name="Tindall B.J."/>
            <person name="Pomrenke H."/>
            <person name="Lapidus A."/>
            <person name="Copeland A."/>
            <person name="Glavina Del Rio T."/>
            <person name="Lucas S."/>
            <person name="Chen F."/>
            <person name="Tice H."/>
            <person name="Cheng J.F."/>
            <person name="Saunders E."/>
            <person name="Han C."/>
            <person name="Bruce D."/>
            <person name="Goodwin L."/>
            <person name="Chain P."/>
            <person name="Pitluck S."/>
            <person name="Ovchinikova G."/>
            <person name="Pati A."/>
            <person name="Ivanova N."/>
            <person name="Mavromatis K."/>
            <person name="Chen A."/>
            <person name="Palaniappan K."/>
            <person name="Land M."/>
            <person name="Hauser L."/>
            <person name="Chang Y.J."/>
            <person name="Jeffries C.D."/>
            <person name="Brettin T."/>
            <person name="Goker M."/>
            <person name="Bristow J."/>
            <person name="Eisen J.A."/>
            <person name="Markowitz V."/>
            <person name="Hugenholtz P."/>
            <person name="Kyrpides N.C."/>
            <person name="Klenk H.P."/>
            <person name="Detter J.C."/>
        </authorList>
    </citation>
    <scope>NUCLEOTIDE SEQUENCE [LARGE SCALE GENOMIC DNA]</scope>
    <source>
        <strain evidence="6">ATCC 43812 / DSM 4252 / R-10</strain>
    </source>
</reference>
<dbReference type="EMBL" id="CP001807">
    <property type="protein sequence ID" value="ACY48208.1"/>
    <property type="molecule type" value="Genomic_DNA"/>
</dbReference>
<keyword evidence="4" id="KW-0131">Cell cycle</keyword>
<dbReference type="PANTHER" id="PTHR34298:SF2">
    <property type="entry name" value="SEGREGATION AND CONDENSATION PROTEIN B"/>
    <property type="match status" value="1"/>
</dbReference>
<dbReference type="InterPro" id="IPR036390">
    <property type="entry name" value="WH_DNA-bd_sf"/>
</dbReference>
<name>D0MIA0_RHOM4</name>
<accession>D0MIA0</accession>
<dbReference type="GO" id="GO:0051301">
    <property type="term" value="P:cell division"/>
    <property type="evidence" value="ECO:0007669"/>
    <property type="project" value="UniProtKB-KW"/>
</dbReference>
<keyword evidence="3" id="KW-0159">Chromosome partition</keyword>